<feature type="region of interest" description="Disordered" evidence="7">
    <location>
        <begin position="537"/>
        <end position="562"/>
    </location>
</feature>
<dbReference type="Proteomes" id="UP000655751">
    <property type="component" value="Unassembled WGS sequence"/>
</dbReference>
<evidence type="ECO:0000256" key="7">
    <source>
        <dbReference type="SAM" id="MobiDB-lite"/>
    </source>
</evidence>
<evidence type="ECO:0000313" key="10">
    <source>
        <dbReference type="EMBL" id="MBH0781373.1"/>
    </source>
</evidence>
<dbReference type="EC" id="2.7.11.1" evidence="1"/>
<evidence type="ECO:0000313" key="11">
    <source>
        <dbReference type="Proteomes" id="UP000655751"/>
    </source>
</evidence>
<dbReference type="InterPro" id="IPR000719">
    <property type="entry name" value="Prot_kinase_dom"/>
</dbReference>
<keyword evidence="8" id="KW-0812">Transmembrane</keyword>
<dbReference type="PANTHER" id="PTHR43289:SF6">
    <property type="entry name" value="SERINE_THREONINE-PROTEIN KINASE NEKL-3"/>
    <property type="match status" value="1"/>
</dbReference>
<feature type="region of interest" description="Disordered" evidence="7">
    <location>
        <begin position="253"/>
        <end position="446"/>
    </location>
</feature>
<feature type="compositionally biased region" description="Polar residues" evidence="7">
    <location>
        <begin position="389"/>
        <end position="413"/>
    </location>
</feature>
<dbReference type="PANTHER" id="PTHR43289">
    <property type="entry name" value="MITOGEN-ACTIVATED PROTEIN KINASE KINASE KINASE 20-RELATED"/>
    <property type="match status" value="1"/>
</dbReference>
<feature type="region of interest" description="Disordered" evidence="7">
    <location>
        <begin position="473"/>
        <end position="515"/>
    </location>
</feature>
<dbReference type="PROSITE" id="PS50011">
    <property type="entry name" value="PROTEIN_KINASE_DOM"/>
    <property type="match status" value="1"/>
</dbReference>
<sequence>MGEVYEAFDTVKDRVVALKLLPAELAKDPVFQQRFRHESRAAARLAEPHVIPIHDWGEIDGVLYIDMRLVRGRDLRSLLREKGALSPLRAVVVVEQIAAALDAAHAEGLVHRDVKPANILVTPSDFAYLADFGIARSAGDPGLTDTGAAVGSYSYIAPERLDIAPVAGTADVYSLTCVLYECLTGAQPFPAAAISVLIRAHLSTPPPRPSAERSGLPSAMDDVVARGMAKDPADRYPTARALAIAARAALTAPPVRDAASPPAPPTVVFPSVEPGDKHADPPADDSTTRRIPNPMSPDARPAVPRPTVGDNASAAIRRGPDSGPNPRRTGQDSDSLPPRGHRTSHGEPRPRTSREAPSKVGPPRSNPSRSGPSEVSSPAHGAAEAMPRSSASHPNLPLPNSSWPQAESPSSARSGLPQVEPGRGPGGARSDAGQSGVPTHDPAHSNAVPTIDLAALGSGGVAGSSAPTVGLDAVAGNSSGTGPRAGARDGSTSRPGAGAQTAGRVGPMAGGDPVTVDMNAARPTIPAPAVASFDARAAGMPGQRRRAQSRIVPPGQFGGVPHGRVDETAVTMERSALASAAPAPARARRGRRLIWLLVLAAAAIVAGVLGWVVRGGGAEQPSPVPSTGIRLPDGARACTTTEPAAGRFTASAVGTAVTSCPFAEAVRTAYGAAAGDAGGEHEVSATSPVNGREYTMHCVAGADFVTCEGGENAVVYLY</sequence>
<dbReference type="InterPro" id="IPR011009">
    <property type="entry name" value="Kinase-like_dom_sf"/>
</dbReference>
<keyword evidence="5 10" id="KW-0418">Kinase</keyword>
<feature type="domain" description="Protein kinase" evidence="9">
    <location>
        <begin position="1"/>
        <end position="250"/>
    </location>
</feature>
<gene>
    <name evidence="10" type="ORF">IT779_34385</name>
</gene>
<evidence type="ECO:0000256" key="2">
    <source>
        <dbReference type="ARBA" id="ARBA00022527"/>
    </source>
</evidence>
<evidence type="ECO:0000256" key="6">
    <source>
        <dbReference type="ARBA" id="ARBA00022840"/>
    </source>
</evidence>
<keyword evidence="8" id="KW-1133">Transmembrane helix</keyword>
<dbReference type="SUPFAM" id="SSF56112">
    <property type="entry name" value="Protein kinase-like (PK-like)"/>
    <property type="match status" value="1"/>
</dbReference>
<keyword evidence="8" id="KW-0472">Membrane</keyword>
<keyword evidence="2" id="KW-0723">Serine/threonine-protein kinase</keyword>
<dbReference type="AlphaFoldDB" id="A0A931N837"/>
<evidence type="ECO:0000259" key="9">
    <source>
        <dbReference type="PROSITE" id="PS50011"/>
    </source>
</evidence>
<comment type="caution">
    <text evidence="10">The sequence shown here is derived from an EMBL/GenBank/DDBJ whole genome shotgun (WGS) entry which is preliminary data.</text>
</comment>
<dbReference type="Gene3D" id="1.10.510.10">
    <property type="entry name" value="Transferase(Phosphotransferase) domain 1"/>
    <property type="match status" value="1"/>
</dbReference>
<dbReference type="GO" id="GO:0005524">
    <property type="term" value="F:ATP binding"/>
    <property type="evidence" value="ECO:0007669"/>
    <property type="project" value="UniProtKB-KW"/>
</dbReference>
<dbReference type="EMBL" id="JADMLG010000024">
    <property type="protein sequence ID" value="MBH0781373.1"/>
    <property type="molecule type" value="Genomic_DNA"/>
</dbReference>
<dbReference type="Pfam" id="PF00069">
    <property type="entry name" value="Pkinase"/>
    <property type="match status" value="1"/>
</dbReference>
<organism evidence="10 11">
    <name type="scientific">Nocardia bovistercoris</name>
    <dbReference type="NCBI Taxonomy" id="2785916"/>
    <lineage>
        <taxon>Bacteria</taxon>
        <taxon>Bacillati</taxon>
        <taxon>Actinomycetota</taxon>
        <taxon>Actinomycetes</taxon>
        <taxon>Mycobacteriales</taxon>
        <taxon>Nocardiaceae</taxon>
        <taxon>Nocardia</taxon>
    </lineage>
</organism>
<dbReference type="Gene3D" id="3.30.200.20">
    <property type="entry name" value="Phosphorylase Kinase, domain 1"/>
    <property type="match status" value="1"/>
</dbReference>
<reference evidence="10" key="1">
    <citation type="submission" date="2020-11" db="EMBL/GenBank/DDBJ databases">
        <title>Nocardia NEAU-351.nov., a novel actinomycete isolated from the cow dung.</title>
        <authorList>
            <person name="Zhang X."/>
        </authorList>
    </citation>
    <scope>NUCLEOTIDE SEQUENCE</scope>
    <source>
        <strain evidence="10">NEAU-351</strain>
    </source>
</reference>
<dbReference type="CDD" id="cd14014">
    <property type="entry name" value="STKc_PknB_like"/>
    <property type="match status" value="1"/>
</dbReference>
<proteinExistence type="predicted"/>
<evidence type="ECO:0000256" key="8">
    <source>
        <dbReference type="SAM" id="Phobius"/>
    </source>
</evidence>
<keyword evidence="4" id="KW-0547">Nucleotide-binding</keyword>
<feature type="transmembrane region" description="Helical" evidence="8">
    <location>
        <begin position="593"/>
        <end position="613"/>
    </location>
</feature>
<keyword evidence="3" id="KW-0808">Transferase</keyword>
<dbReference type="FunFam" id="1.10.510.10:FF:000021">
    <property type="entry name" value="Serine/threonine protein kinase"/>
    <property type="match status" value="1"/>
</dbReference>
<dbReference type="PROSITE" id="PS00108">
    <property type="entry name" value="PROTEIN_KINASE_ST"/>
    <property type="match status" value="1"/>
</dbReference>
<accession>A0A931N837</accession>
<evidence type="ECO:0000256" key="4">
    <source>
        <dbReference type="ARBA" id="ARBA00022741"/>
    </source>
</evidence>
<protein>
    <recommendedName>
        <fullName evidence="1">non-specific serine/threonine protein kinase</fullName>
        <ecNumber evidence="1">2.7.11.1</ecNumber>
    </recommendedName>
</protein>
<evidence type="ECO:0000256" key="3">
    <source>
        <dbReference type="ARBA" id="ARBA00022679"/>
    </source>
</evidence>
<dbReference type="GO" id="GO:0004674">
    <property type="term" value="F:protein serine/threonine kinase activity"/>
    <property type="evidence" value="ECO:0007669"/>
    <property type="project" value="UniProtKB-KW"/>
</dbReference>
<dbReference type="InterPro" id="IPR008271">
    <property type="entry name" value="Ser/Thr_kinase_AS"/>
</dbReference>
<name>A0A931N837_9NOCA</name>
<keyword evidence="11" id="KW-1185">Reference proteome</keyword>
<evidence type="ECO:0000256" key="1">
    <source>
        <dbReference type="ARBA" id="ARBA00012513"/>
    </source>
</evidence>
<dbReference type="SMART" id="SM00220">
    <property type="entry name" value="S_TKc"/>
    <property type="match status" value="1"/>
</dbReference>
<feature type="compositionally biased region" description="Low complexity" evidence="7">
    <location>
        <begin position="361"/>
        <end position="373"/>
    </location>
</feature>
<keyword evidence="6" id="KW-0067">ATP-binding</keyword>
<feature type="compositionally biased region" description="Basic and acidic residues" evidence="7">
    <location>
        <begin position="344"/>
        <end position="357"/>
    </location>
</feature>
<evidence type="ECO:0000256" key="5">
    <source>
        <dbReference type="ARBA" id="ARBA00022777"/>
    </source>
</evidence>